<evidence type="ECO:0000313" key="2">
    <source>
        <dbReference type="Proteomes" id="UP000002499"/>
    </source>
</evidence>
<dbReference type="Proteomes" id="UP000002499">
    <property type="component" value="Unassembled WGS sequence"/>
</dbReference>
<sequence>MLTNPLKNAGTRRYVAPSFDWTNISPSTSLAYVDCFNGLQCARLQVPMNWNSTTDEDTVAVAIVRVPARVPVTDPRYGGPILVNPGGPGGSGVGVAIAAGAKMQAVFDAAYLHNSSSYISDEPSAKYLDIIGFDPRGVKNTTPFRTCHSNPANQVTWSLQGDHLVLGSPETNTDYLWQRSVALGKSCP</sequence>
<dbReference type="InParanoid" id="E9DZ22"/>
<protein>
    <submittedName>
        <fullName evidence="1">Proteinase, putative</fullName>
    </submittedName>
</protein>
<gene>
    <name evidence="1" type="ORF">MAC_02870</name>
</gene>
<reference evidence="1 2" key="1">
    <citation type="journal article" date="2011" name="PLoS Genet.">
        <title>Genome sequencing and comparative transcriptomics of the model entomopathogenic fungi Metarhizium anisopliae and M. acridum.</title>
        <authorList>
            <person name="Gao Q."/>
            <person name="Jin K."/>
            <person name="Ying S.H."/>
            <person name="Zhang Y."/>
            <person name="Xiao G."/>
            <person name="Shang Y."/>
            <person name="Duan Z."/>
            <person name="Hu X."/>
            <person name="Xie X.Q."/>
            <person name="Zhou G."/>
            <person name="Peng G."/>
            <person name="Luo Z."/>
            <person name="Huang W."/>
            <person name="Wang B."/>
            <person name="Fang W."/>
            <person name="Wang S."/>
            <person name="Zhong Y."/>
            <person name="Ma L.J."/>
            <person name="St Leger R.J."/>
            <person name="Zhao G.P."/>
            <person name="Pei Y."/>
            <person name="Feng M.G."/>
            <person name="Xia Y."/>
            <person name="Wang C."/>
        </authorList>
    </citation>
    <scope>NUCLEOTIDE SEQUENCE [LARGE SCALE GENOMIC DNA]</scope>
    <source>
        <strain evidence="1 2">CQMa 102</strain>
    </source>
</reference>
<accession>E9DZ22</accession>
<keyword evidence="2" id="KW-1185">Reference proteome</keyword>
<organism evidence="2">
    <name type="scientific">Metarhizium acridum (strain CQMa 102)</name>
    <dbReference type="NCBI Taxonomy" id="655827"/>
    <lineage>
        <taxon>Eukaryota</taxon>
        <taxon>Fungi</taxon>
        <taxon>Dikarya</taxon>
        <taxon>Ascomycota</taxon>
        <taxon>Pezizomycotina</taxon>
        <taxon>Sordariomycetes</taxon>
        <taxon>Hypocreomycetidae</taxon>
        <taxon>Hypocreales</taxon>
        <taxon>Clavicipitaceae</taxon>
        <taxon>Metarhizium</taxon>
    </lineage>
</organism>
<proteinExistence type="predicted"/>
<dbReference type="OrthoDB" id="425534at2759"/>
<dbReference type="HOGENOM" id="CLU_1441362_0_0_1"/>
<dbReference type="OMA" id="DEPSAKY"/>
<dbReference type="AlphaFoldDB" id="E9DZ22"/>
<dbReference type="STRING" id="655827.E9DZ22"/>
<dbReference type="eggNOG" id="ENOG502RY03">
    <property type="taxonomic scope" value="Eukaryota"/>
</dbReference>
<name>E9DZ22_METAQ</name>
<dbReference type="EMBL" id="GL698485">
    <property type="protein sequence ID" value="EFY90984.1"/>
    <property type="molecule type" value="Genomic_DNA"/>
</dbReference>
<evidence type="ECO:0000313" key="1">
    <source>
        <dbReference type="EMBL" id="EFY90984.1"/>
    </source>
</evidence>